<comment type="caution">
    <text evidence="3">The sequence shown here is derived from an EMBL/GenBank/DDBJ whole genome shotgun (WGS) entry which is preliminary data.</text>
</comment>
<feature type="transmembrane region" description="Helical" evidence="1">
    <location>
        <begin position="136"/>
        <end position="164"/>
    </location>
</feature>
<feature type="transmembrane region" description="Helical" evidence="1">
    <location>
        <begin position="48"/>
        <end position="71"/>
    </location>
</feature>
<dbReference type="RefSeq" id="WP_117321146.1">
    <property type="nucleotide sequence ID" value="NZ_QVTD01000003.1"/>
</dbReference>
<evidence type="ECO:0000313" key="4">
    <source>
        <dbReference type="Proteomes" id="UP000262939"/>
    </source>
</evidence>
<keyword evidence="1" id="KW-0812">Transmembrane</keyword>
<feature type="transmembrane region" description="Helical" evidence="1">
    <location>
        <begin position="359"/>
        <end position="382"/>
    </location>
</feature>
<feature type="domain" description="Dicarboxylate carrier MatC N-terminal" evidence="2">
    <location>
        <begin position="1"/>
        <end position="149"/>
    </location>
</feature>
<dbReference type="EMBL" id="QVTD01000003">
    <property type="protein sequence ID" value="RFU64970.1"/>
    <property type="molecule type" value="Genomic_DNA"/>
</dbReference>
<dbReference type="InterPro" id="IPR009827">
    <property type="entry name" value="MatC_N"/>
</dbReference>
<sequence>MSLEIITLIVLLAMFIIGSVISVNMGVLGIVAAFIVGTYVSGLSLDDLYAAFPVDMFILLAGVTYLFAIALNNGTLDMIISGGLKLVKGNVGLLPWVLFFLSALLSAVGASTVAVGPILFPIALRLAYQHKINPILMGTLISTGMYAGSFSPLNIFGLVVNGIMESEKIPHSPIMLFINCFIFYVLISLVVFFAFGGLRLLKHRTGAELQMAAATEGGAGAVNAKTENNESTWYKIATLFGIGLLITLAIGFDMNMGFGALMIGLVLALMAPKNQADIIKQMPWGVMLMVTGIMTYVGVMEKVGTMEFMTDQIASIGNPVLASLMASYVGGVISAFASTTGFLAAVIPLSAPILQDPTMSAIGVVSALSIAASVVDISPFSTNGALIMANVQGVNERLFFRKLLMIAGLFIALGPGLAWLLFVLIGTPW</sequence>
<gene>
    <name evidence="3" type="ORF">D0466_03400</name>
</gene>
<evidence type="ECO:0000259" key="2">
    <source>
        <dbReference type="Pfam" id="PF07158"/>
    </source>
</evidence>
<protein>
    <recommendedName>
        <fullName evidence="2">Dicarboxylate carrier MatC N-terminal domain-containing protein</fullName>
    </recommendedName>
</protein>
<feature type="transmembrane region" description="Helical" evidence="1">
    <location>
        <begin position="320"/>
        <end position="347"/>
    </location>
</feature>
<feature type="transmembrane region" description="Helical" evidence="1">
    <location>
        <begin position="6"/>
        <end position="36"/>
    </location>
</feature>
<accession>A0A372LFB3</accession>
<evidence type="ECO:0000313" key="3">
    <source>
        <dbReference type="EMBL" id="RFU64970.1"/>
    </source>
</evidence>
<evidence type="ECO:0000256" key="1">
    <source>
        <dbReference type="SAM" id="Phobius"/>
    </source>
</evidence>
<keyword evidence="1" id="KW-0472">Membrane</keyword>
<feature type="transmembrane region" description="Helical" evidence="1">
    <location>
        <begin position="239"/>
        <end position="270"/>
    </location>
</feature>
<feature type="transmembrane region" description="Helical" evidence="1">
    <location>
        <begin position="282"/>
        <end position="299"/>
    </location>
</feature>
<reference evidence="3 4" key="1">
    <citation type="submission" date="2018-08" db="EMBL/GenBank/DDBJ databases">
        <title>Bacillus chawlae sp. nov., Bacillus glennii sp. nov., and Bacillus saganii sp. nov. Isolated from the Vehicle Assembly Building at Kennedy Space Center where the Viking Spacecraft were Assembled.</title>
        <authorList>
            <person name="Seuylemezian A."/>
            <person name="Vaishampayan P."/>
        </authorList>
    </citation>
    <scope>NUCLEOTIDE SEQUENCE [LARGE SCALE GENOMIC DNA]</scope>
    <source>
        <strain evidence="3 4">V44-8</strain>
    </source>
</reference>
<dbReference type="OrthoDB" id="2814158at2"/>
<feature type="transmembrane region" description="Helical" evidence="1">
    <location>
        <begin position="176"/>
        <end position="201"/>
    </location>
</feature>
<feature type="transmembrane region" description="Helical" evidence="1">
    <location>
        <begin position="403"/>
        <end position="425"/>
    </location>
</feature>
<dbReference type="Proteomes" id="UP000262939">
    <property type="component" value="Unassembled WGS sequence"/>
</dbReference>
<dbReference type="Pfam" id="PF07158">
    <property type="entry name" value="MatC_N"/>
    <property type="match status" value="1"/>
</dbReference>
<proteinExistence type="predicted"/>
<keyword evidence="1" id="KW-1133">Transmembrane helix</keyword>
<organism evidence="3 4">
    <name type="scientific">Peribacillus glennii</name>
    <dbReference type="NCBI Taxonomy" id="2303991"/>
    <lineage>
        <taxon>Bacteria</taxon>
        <taxon>Bacillati</taxon>
        <taxon>Bacillota</taxon>
        <taxon>Bacilli</taxon>
        <taxon>Bacillales</taxon>
        <taxon>Bacillaceae</taxon>
        <taxon>Peribacillus</taxon>
    </lineage>
</organism>
<dbReference type="AlphaFoldDB" id="A0A372LFB3"/>
<feature type="transmembrane region" description="Helical" evidence="1">
    <location>
        <begin position="91"/>
        <end position="124"/>
    </location>
</feature>
<keyword evidence="4" id="KW-1185">Reference proteome</keyword>
<name>A0A372LFB3_9BACI</name>